<protein>
    <submittedName>
        <fullName evidence="2">Uncharacterized protein LOC102801187</fullName>
    </submittedName>
</protein>
<dbReference type="GeneID" id="102801187"/>
<sequence length="103" mass="12062">MQDQMLELCLKRHELYRLENIHEILGLPERPIALDDDTSTDTPLNNVNEVCKDLAKRFRENHGGKADILELFEILEQDSRTKDIAATYVKWYSSEMSRRLVIT</sequence>
<reference evidence="2" key="1">
    <citation type="submission" date="2025-08" db="UniProtKB">
        <authorList>
            <consortium name="RefSeq"/>
        </authorList>
    </citation>
    <scope>IDENTIFICATION</scope>
    <source>
        <tissue evidence="2">Testes</tissue>
    </source>
</reference>
<evidence type="ECO:0000313" key="1">
    <source>
        <dbReference type="Proteomes" id="UP000694865"/>
    </source>
</evidence>
<evidence type="ECO:0000313" key="2">
    <source>
        <dbReference type="RefSeq" id="XP_006825290.1"/>
    </source>
</evidence>
<accession>A0ABM0MZ49</accession>
<name>A0ABM0MZ49_SACKO</name>
<dbReference type="Proteomes" id="UP000694865">
    <property type="component" value="Unplaced"/>
</dbReference>
<organism evidence="1 2">
    <name type="scientific">Saccoglossus kowalevskii</name>
    <name type="common">Acorn worm</name>
    <dbReference type="NCBI Taxonomy" id="10224"/>
    <lineage>
        <taxon>Eukaryota</taxon>
        <taxon>Metazoa</taxon>
        <taxon>Hemichordata</taxon>
        <taxon>Enteropneusta</taxon>
        <taxon>Harrimaniidae</taxon>
        <taxon>Saccoglossus</taxon>
    </lineage>
</organism>
<gene>
    <name evidence="2" type="primary">LOC102801187</name>
</gene>
<dbReference type="RefSeq" id="XP_006825290.1">
    <property type="nucleotide sequence ID" value="XM_006825227.1"/>
</dbReference>
<proteinExistence type="predicted"/>
<keyword evidence="1" id="KW-1185">Reference proteome</keyword>